<reference evidence="1 2" key="1">
    <citation type="journal article" date="2019" name="Nat. Ecol. Evol.">
        <title>Megaphylogeny resolves global patterns of mushroom evolution.</title>
        <authorList>
            <person name="Varga T."/>
            <person name="Krizsan K."/>
            <person name="Foldi C."/>
            <person name="Dima B."/>
            <person name="Sanchez-Garcia M."/>
            <person name="Sanchez-Ramirez S."/>
            <person name="Szollosi G.J."/>
            <person name="Szarkandi J.G."/>
            <person name="Papp V."/>
            <person name="Albert L."/>
            <person name="Andreopoulos W."/>
            <person name="Angelini C."/>
            <person name="Antonin V."/>
            <person name="Barry K.W."/>
            <person name="Bougher N.L."/>
            <person name="Buchanan P."/>
            <person name="Buyck B."/>
            <person name="Bense V."/>
            <person name="Catcheside P."/>
            <person name="Chovatia M."/>
            <person name="Cooper J."/>
            <person name="Damon W."/>
            <person name="Desjardin D."/>
            <person name="Finy P."/>
            <person name="Geml J."/>
            <person name="Haridas S."/>
            <person name="Hughes K."/>
            <person name="Justo A."/>
            <person name="Karasinski D."/>
            <person name="Kautmanova I."/>
            <person name="Kiss B."/>
            <person name="Kocsube S."/>
            <person name="Kotiranta H."/>
            <person name="LaButti K.M."/>
            <person name="Lechner B.E."/>
            <person name="Liimatainen K."/>
            <person name="Lipzen A."/>
            <person name="Lukacs Z."/>
            <person name="Mihaltcheva S."/>
            <person name="Morgado L.N."/>
            <person name="Niskanen T."/>
            <person name="Noordeloos M.E."/>
            <person name="Ohm R.A."/>
            <person name="Ortiz-Santana B."/>
            <person name="Ovrebo C."/>
            <person name="Racz N."/>
            <person name="Riley R."/>
            <person name="Savchenko A."/>
            <person name="Shiryaev A."/>
            <person name="Soop K."/>
            <person name="Spirin V."/>
            <person name="Szebenyi C."/>
            <person name="Tomsovsky M."/>
            <person name="Tulloss R.E."/>
            <person name="Uehling J."/>
            <person name="Grigoriev I.V."/>
            <person name="Vagvolgyi C."/>
            <person name="Papp T."/>
            <person name="Martin F.M."/>
            <person name="Miettinen O."/>
            <person name="Hibbett D.S."/>
            <person name="Nagy L.G."/>
        </authorList>
    </citation>
    <scope>NUCLEOTIDE SEQUENCE [LARGE SCALE GENOMIC DNA]</scope>
    <source>
        <strain evidence="1 2">CBS 962.96</strain>
    </source>
</reference>
<gene>
    <name evidence="1" type="ORF">K435DRAFT_793965</name>
</gene>
<accession>A0A4S8ME33</accession>
<dbReference type="AlphaFoldDB" id="A0A4S8ME33"/>
<evidence type="ECO:0000313" key="2">
    <source>
        <dbReference type="Proteomes" id="UP000297245"/>
    </source>
</evidence>
<sequence>MSFTLSGVVQEMWLYHNSPEHDHDNSSWYILEIGPEVDEYMSFVDFIRLLDTYVHDPILPAPWCMPGNGGRSPYILINFPPTLTSISTAENIVIPAPPTPEHESPALYRHWNNERKAITVGASIVINFHIVYEMAYNGVIAPFVVSECLCVVQLGIPWYYLQVSGDTEYRRLIPAPLPVWPEDIDEDLDE</sequence>
<keyword evidence="2" id="KW-1185">Reference proteome</keyword>
<organism evidence="1 2">
    <name type="scientific">Dendrothele bispora (strain CBS 962.96)</name>
    <dbReference type="NCBI Taxonomy" id="1314807"/>
    <lineage>
        <taxon>Eukaryota</taxon>
        <taxon>Fungi</taxon>
        <taxon>Dikarya</taxon>
        <taxon>Basidiomycota</taxon>
        <taxon>Agaricomycotina</taxon>
        <taxon>Agaricomycetes</taxon>
        <taxon>Agaricomycetidae</taxon>
        <taxon>Agaricales</taxon>
        <taxon>Agaricales incertae sedis</taxon>
        <taxon>Dendrothele</taxon>
    </lineage>
</organism>
<evidence type="ECO:0000313" key="1">
    <source>
        <dbReference type="EMBL" id="THV00622.1"/>
    </source>
</evidence>
<protein>
    <submittedName>
        <fullName evidence="1">Uncharacterized protein</fullName>
    </submittedName>
</protein>
<proteinExistence type="predicted"/>
<name>A0A4S8ME33_DENBC</name>
<dbReference type="Proteomes" id="UP000297245">
    <property type="component" value="Unassembled WGS sequence"/>
</dbReference>
<dbReference type="EMBL" id="ML179101">
    <property type="protein sequence ID" value="THV00622.1"/>
    <property type="molecule type" value="Genomic_DNA"/>
</dbReference>